<evidence type="ECO:0000313" key="2">
    <source>
        <dbReference type="Proteomes" id="UP000001075"/>
    </source>
</evidence>
<dbReference type="Proteomes" id="UP000001075">
    <property type="component" value="Unassembled WGS sequence"/>
</dbReference>
<evidence type="ECO:0000313" key="1">
    <source>
        <dbReference type="EMBL" id="EGW13280.1"/>
    </source>
</evidence>
<sequence length="51" mass="5694">MYSGAVSARVHVYIASSSCLSLCCETDLFTRSPQIGHLHRPKDVYHGSLIW</sequence>
<dbReference type="AlphaFoldDB" id="G3HVW1"/>
<proteinExistence type="predicted"/>
<accession>G3HVW1</accession>
<dbReference type="EMBL" id="JH000802">
    <property type="protein sequence ID" value="EGW13280.1"/>
    <property type="molecule type" value="Genomic_DNA"/>
</dbReference>
<reference evidence="2" key="1">
    <citation type="journal article" date="2011" name="Nat. Biotechnol.">
        <title>The genomic sequence of the Chinese hamster ovary (CHO)-K1 cell line.</title>
        <authorList>
            <person name="Xu X."/>
            <person name="Nagarajan H."/>
            <person name="Lewis N.E."/>
            <person name="Pan S."/>
            <person name="Cai Z."/>
            <person name="Liu X."/>
            <person name="Chen W."/>
            <person name="Xie M."/>
            <person name="Wang W."/>
            <person name="Hammond S."/>
            <person name="Andersen M.R."/>
            <person name="Neff N."/>
            <person name="Passarelli B."/>
            <person name="Koh W."/>
            <person name="Fan H.C."/>
            <person name="Wang J."/>
            <person name="Gui Y."/>
            <person name="Lee K.H."/>
            <person name="Betenbaugh M.J."/>
            <person name="Quake S.R."/>
            <person name="Famili I."/>
            <person name="Palsson B.O."/>
            <person name="Wang J."/>
        </authorList>
    </citation>
    <scope>NUCLEOTIDE SEQUENCE [LARGE SCALE GENOMIC DNA]</scope>
    <source>
        <strain evidence="2">CHO K1 cell line</strain>
    </source>
</reference>
<gene>
    <name evidence="1" type="ORF">I79_015103</name>
</gene>
<organism evidence="1 2">
    <name type="scientific">Cricetulus griseus</name>
    <name type="common">Chinese hamster</name>
    <name type="synonym">Cricetulus barabensis griseus</name>
    <dbReference type="NCBI Taxonomy" id="10029"/>
    <lineage>
        <taxon>Eukaryota</taxon>
        <taxon>Metazoa</taxon>
        <taxon>Chordata</taxon>
        <taxon>Craniata</taxon>
        <taxon>Vertebrata</taxon>
        <taxon>Euteleostomi</taxon>
        <taxon>Mammalia</taxon>
        <taxon>Eutheria</taxon>
        <taxon>Euarchontoglires</taxon>
        <taxon>Glires</taxon>
        <taxon>Rodentia</taxon>
        <taxon>Myomorpha</taxon>
        <taxon>Muroidea</taxon>
        <taxon>Cricetidae</taxon>
        <taxon>Cricetinae</taxon>
        <taxon>Cricetulus</taxon>
    </lineage>
</organism>
<name>G3HVW1_CRIGR</name>
<dbReference type="InParanoid" id="G3HVW1"/>
<protein>
    <submittedName>
        <fullName evidence="1">Uncharacterized protein</fullName>
    </submittedName>
</protein>